<dbReference type="InterPro" id="IPR053167">
    <property type="entry name" value="Spore_coat_component"/>
</dbReference>
<dbReference type="Proteomes" id="UP001500235">
    <property type="component" value="Unassembled WGS sequence"/>
</dbReference>
<dbReference type="RefSeq" id="WP_344706010.1">
    <property type="nucleotide sequence ID" value="NZ_BAABBQ010000001.1"/>
</dbReference>
<evidence type="ECO:0000313" key="4">
    <source>
        <dbReference type="Proteomes" id="UP001500235"/>
    </source>
</evidence>
<feature type="signal peptide" evidence="1">
    <location>
        <begin position="1"/>
        <end position="24"/>
    </location>
</feature>
<feature type="chain" id="PRO_5046809199" evidence="1">
    <location>
        <begin position="25"/>
        <end position="165"/>
    </location>
</feature>
<organism evidence="3 4">
    <name type="scientific">Sphingomonas swuensis</name>
    <dbReference type="NCBI Taxonomy" id="977800"/>
    <lineage>
        <taxon>Bacteria</taxon>
        <taxon>Pseudomonadati</taxon>
        <taxon>Pseudomonadota</taxon>
        <taxon>Alphaproteobacteria</taxon>
        <taxon>Sphingomonadales</taxon>
        <taxon>Sphingomonadaceae</taxon>
        <taxon>Sphingomonas</taxon>
    </lineage>
</organism>
<dbReference type="InterPro" id="IPR007893">
    <property type="entry name" value="Spore_coat_U/FanG"/>
</dbReference>
<keyword evidence="1" id="KW-0732">Signal</keyword>
<dbReference type="EMBL" id="BAABBQ010000001">
    <property type="protein sequence ID" value="GAA4011935.1"/>
    <property type="molecule type" value="Genomic_DNA"/>
</dbReference>
<dbReference type="PANTHER" id="PTHR37089">
    <property type="entry name" value="PROTEIN U-RELATED"/>
    <property type="match status" value="1"/>
</dbReference>
<dbReference type="PANTHER" id="PTHR37089:SF4">
    <property type="entry name" value="EXPORTED PROTEIN"/>
    <property type="match status" value="1"/>
</dbReference>
<dbReference type="Pfam" id="PF05229">
    <property type="entry name" value="SCPU"/>
    <property type="match status" value="1"/>
</dbReference>
<evidence type="ECO:0000313" key="3">
    <source>
        <dbReference type="EMBL" id="GAA4011935.1"/>
    </source>
</evidence>
<evidence type="ECO:0000256" key="1">
    <source>
        <dbReference type="SAM" id="SignalP"/>
    </source>
</evidence>
<reference evidence="4" key="1">
    <citation type="journal article" date="2019" name="Int. J. Syst. Evol. Microbiol.">
        <title>The Global Catalogue of Microorganisms (GCM) 10K type strain sequencing project: providing services to taxonomists for standard genome sequencing and annotation.</title>
        <authorList>
            <consortium name="The Broad Institute Genomics Platform"/>
            <consortium name="The Broad Institute Genome Sequencing Center for Infectious Disease"/>
            <person name="Wu L."/>
            <person name="Ma J."/>
        </authorList>
    </citation>
    <scope>NUCLEOTIDE SEQUENCE [LARGE SCALE GENOMIC DNA]</scope>
    <source>
        <strain evidence="4">JCM 17563</strain>
    </source>
</reference>
<gene>
    <name evidence="3" type="ORF">GCM10022280_07080</name>
</gene>
<proteinExistence type="predicted"/>
<accession>A0ABP7SIC5</accession>
<evidence type="ECO:0000259" key="2">
    <source>
        <dbReference type="Pfam" id="PF05229"/>
    </source>
</evidence>
<comment type="caution">
    <text evidence="3">The sequence shown here is derived from an EMBL/GenBank/DDBJ whole genome shotgun (WGS) entry which is preliminary data.</text>
</comment>
<sequence length="165" mass="16626">MLAHRAKILLLAATLLTWAESAQAGTAQTSMNVSATVQSSCLVSATAMAFGSYDPVSTTAATATSSITVTCTTGTSFVVGLNAGTASGATVATRQMSNASQRLAYALFSDSGRTTNWGNTAGVDVPAAITATTTPSVLTVYGRIAAEQNVPAGAYADVVTITVTY</sequence>
<feature type="domain" description="Spore coat protein U/FanG" evidence="2">
    <location>
        <begin position="29"/>
        <end position="162"/>
    </location>
</feature>
<dbReference type="SMART" id="SM00972">
    <property type="entry name" value="SCPU"/>
    <property type="match status" value="1"/>
</dbReference>
<name>A0ABP7SIC5_9SPHN</name>
<keyword evidence="4" id="KW-1185">Reference proteome</keyword>
<protein>
    <submittedName>
        <fullName evidence="3">Spore coat U domain-containing protein</fullName>
    </submittedName>
</protein>